<dbReference type="SMART" id="SM00064">
    <property type="entry name" value="FYVE"/>
    <property type="match status" value="1"/>
</dbReference>
<organism evidence="6">
    <name type="scientific">Aphanomyces invadans</name>
    <dbReference type="NCBI Taxonomy" id="157072"/>
    <lineage>
        <taxon>Eukaryota</taxon>
        <taxon>Sar</taxon>
        <taxon>Stramenopiles</taxon>
        <taxon>Oomycota</taxon>
        <taxon>Saprolegniomycetes</taxon>
        <taxon>Saprolegniales</taxon>
        <taxon>Verrucalvaceae</taxon>
        <taxon>Aphanomyces</taxon>
    </lineage>
</organism>
<dbReference type="SUPFAM" id="SSF55961">
    <property type="entry name" value="Bet v1-like"/>
    <property type="match status" value="1"/>
</dbReference>
<dbReference type="RefSeq" id="XP_008865038.1">
    <property type="nucleotide sequence ID" value="XM_008866816.1"/>
</dbReference>
<dbReference type="Gene3D" id="3.30.530.20">
    <property type="match status" value="1"/>
</dbReference>
<dbReference type="GeneID" id="20080116"/>
<evidence type="ECO:0000256" key="3">
    <source>
        <dbReference type="ARBA" id="ARBA00022833"/>
    </source>
</evidence>
<sequence>MPALHTARHAFRSPPLTEAQVVRFHKLADTSVAKLVRHAELQDTSIAWTRDKAPVHGVEMFKGTDALAPQSTRTAAWTTELFGTIDDVAGMYKTDIADTDDHRACQAPHQFQAVDGLRLYCLDNTSRQYIGVHYVVTELPSFMNLKNKSIVKRRDWCFLETHTHFTLDDGRRGWARAFVSIALSCCPDVGVAMDILRGNILCGGFIFVESPAKPDYVHVTQLLQVDFNGKLHGHALGDFVVKLDFQRRAKAMATMDALLRGYRLGLAPLPSAVALTPRSTRHSCCHCRTKFGLLVPSDHCRKCGLLLCFKCTKVWTLRGHGSCPAVAVRVCKICSLGRRVHRDDTATPRSQGWPGGSYRDRSASLGVLEKTRQLGDFAIARTPTSGRKRCHPLHSIPSGRPSGTMTVRMSMDQSYSIWSPLRKSMDTAHPDAFSRHYLDSAVA</sequence>
<dbReference type="SUPFAM" id="SSF57903">
    <property type="entry name" value="FYVE/PHD zinc finger"/>
    <property type="match status" value="1"/>
</dbReference>
<dbReference type="InterPro" id="IPR000306">
    <property type="entry name" value="Znf_FYVE"/>
</dbReference>
<dbReference type="InterPro" id="IPR011011">
    <property type="entry name" value="Znf_FYVE_PHD"/>
</dbReference>
<accession>A0A024UMZ1</accession>
<dbReference type="InterPro" id="IPR013083">
    <property type="entry name" value="Znf_RING/FYVE/PHD"/>
</dbReference>
<gene>
    <name evidence="6" type="ORF">H310_03066</name>
</gene>
<proteinExistence type="predicted"/>
<dbReference type="EMBL" id="KI913955">
    <property type="protein sequence ID" value="ETW06963.1"/>
    <property type="molecule type" value="Genomic_DNA"/>
</dbReference>
<evidence type="ECO:0000259" key="5">
    <source>
        <dbReference type="PROSITE" id="PS50178"/>
    </source>
</evidence>
<keyword evidence="1" id="KW-0479">Metal-binding</keyword>
<dbReference type="AlphaFoldDB" id="A0A024UMZ1"/>
<dbReference type="InterPro" id="IPR052727">
    <property type="entry name" value="Rab4/Rab5_effector"/>
</dbReference>
<evidence type="ECO:0000313" key="6">
    <source>
        <dbReference type="EMBL" id="ETW06963.1"/>
    </source>
</evidence>
<dbReference type="PANTHER" id="PTHR13510">
    <property type="entry name" value="FYVE-FINGER-CONTAINING RAB5 EFFECTOR PROTEIN RABENOSYN-5-RELATED"/>
    <property type="match status" value="1"/>
</dbReference>
<dbReference type="Gene3D" id="3.30.40.10">
    <property type="entry name" value="Zinc/RING finger domain, C3HC4 (zinc finger)"/>
    <property type="match status" value="1"/>
</dbReference>
<dbReference type="Pfam" id="PF01363">
    <property type="entry name" value="FYVE"/>
    <property type="match status" value="1"/>
</dbReference>
<dbReference type="PROSITE" id="PS50178">
    <property type="entry name" value="ZF_FYVE"/>
    <property type="match status" value="1"/>
</dbReference>
<evidence type="ECO:0000256" key="4">
    <source>
        <dbReference type="PROSITE-ProRule" id="PRU00091"/>
    </source>
</evidence>
<dbReference type="GO" id="GO:0008270">
    <property type="term" value="F:zinc ion binding"/>
    <property type="evidence" value="ECO:0007669"/>
    <property type="project" value="UniProtKB-KW"/>
</dbReference>
<keyword evidence="3" id="KW-0862">Zinc</keyword>
<evidence type="ECO:0000256" key="1">
    <source>
        <dbReference type="ARBA" id="ARBA00022723"/>
    </source>
</evidence>
<dbReference type="InterPro" id="IPR023393">
    <property type="entry name" value="START-like_dom_sf"/>
</dbReference>
<evidence type="ECO:0000256" key="2">
    <source>
        <dbReference type="ARBA" id="ARBA00022771"/>
    </source>
</evidence>
<reference evidence="6" key="1">
    <citation type="submission" date="2013-12" db="EMBL/GenBank/DDBJ databases">
        <title>The Genome Sequence of Aphanomyces invadans NJM9701.</title>
        <authorList>
            <consortium name="The Broad Institute Genomics Platform"/>
            <person name="Russ C."/>
            <person name="Tyler B."/>
            <person name="van West P."/>
            <person name="Dieguez-Uribeondo J."/>
            <person name="Young S.K."/>
            <person name="Zeng Q."/>
            <person name="Gargeya S."/>
            <person name="Fitzgerald M."/>
            <person name="Abouelleil A."/>
            <person name="Alvarado L."/>
            <person name="Chapman S.B."/>
            <person name="Gainer-Dewar J."/>
            <person name="Goldberg J."/>
            <person name="Griggs A."/>
            <person name="Gujja S."/>
            <person name="Hansen M."/>
            <person name="Howarth C."/>
            <person name="Imamovic A."/>
            <person name="Ireland A."/>
            <person name="Larimer J."/>
            <person name="McCowan C."/>
            <person name="Murphy C."/>
            <person name="Pearson M."/>
            <person name="Poon T.W."/>
            <person name="Priest M."/>
            <person name="Roberts A."/>
            <person name="Saif S."/>
            <person name="Shea T."/>
            <person name="Sykes S."/>
            <person name="Wortman J."/>
            <person name="Nusbaum C."/>
            <person name="Birren B."/>
        </authorList>
    </citation>
    <scope>NUCLEOTIDE SEQUENCE [LARGE SCALE GENOMIC DNA]</scope>
    <source>
        <strain evidence="6">NJM9701</strain>
    </source>
</reference>
<dbReference type="InterPro" id="IPR017455">
    <property type="entry name" value="Znf_FYVE-rel"/>
</dbReference>
<keyword evidence="2 4" id="KW-0863">Zinc-finger</keyword>
<dbReference type="PANTHER" id="PTHR13510:SF44">
    <property type="entry name" value="RABENOSYN-5"/>
    <property type="match status" value="1"/>
</dbReference>
<feature type="domain" description="FYVE-type" evidence="5">
    <location>
        <begin position="278"/>
        <end position="339"/>
    </location>
</feature>
<dbReference type="OrthoDB" id="10377266at2759"/>
<protein>
    <recommendedName>
        <fullName evidence="5">FYVE-type domain-containing protein</fullName>
    </recommendedName>
</protein>
<name>A0A024UMZ1_9STRA</name>
<dbReference type="VEuPathDB" id="FungiDB:H310_03066"/>
<dbReference type="CDD" id="cd00065">
    <property type="entry name" value="FYVE_like_SF"/>
    <property type="match status" value="1"/>
</dbReference>